<evidence type="ECO:0000313" key="3">
    <source>
        <dbReference type="Proteomes" id="UP000499080"/>
    </source>
</evidence>
<evidence type="ECO:0000313" key="2">
    <source>
        <dbReference type="EMBL" id="GBM43801.1"/>
    </source>
</evidence>
<comment type="caution">
    <text evidence="2">The sequence shown here is derived from an EMBL/GenBank/DDBJ whole genome shotgun (WGS) entry which is preliminary data.</text>
</comment>
<sequence>MCNNRRRREWKRSATHLWRASSESARSTMRGEPLSDTSADEELSSESAGVPSSVSESTDVPACVYEMTVETELRTQIVTVECFVLWQQKNGCVRDEIECCHKARSFAKWEYEKCGHVCFELQSILCKCPLTTQLICPDADMPLRN</sequence>
<keyword evidence="3" id="KW-1185">Reference proteome</keyword>
<accession>A0A4Y2FRM5</accession>
<name>A0A4Y2FRM5_ARAVE</name>
<organism evidence="2 3">
    <name type="scientific">Araneus ventricosus</name>
    <name type="common">Orbweaver spider</name>
    <name type="synonym">Epeira ventricosa</name>
    <dbReference type="NCBI Taxonomy" id="182803"/>
    <lineage>
        <taxon>Eukaryota</taxon>
        <taxon>Metazoa</taxon>
        <taxon>Ecdysozoa</taxon>
        <taxon>Arthropoda</taxon>
        <taxon>Chelicerata</taxon>
        <taxon>Arachnida</taxon>
        <taxon>Araneae</taxon>
        <taxon>Araneomorphae</taxon>
        <taxon>Entelegynae</taxon>
        <taxon>Araneoidea</taxon>
        <taxon>Araneidae</taxon>
        <taxon>Araneus</taxon>
    </lineage>
</organism>
<feature type="compositionally biased region" description="Low complexity" evidence="1">
    <location>
        <begin position="45"/>
        <end position="56"/>
    </location>
</feature>
<gene>
    <name evidence="2" type="ORF">AVEN_225693_1</name>
</gene>
<dbReference type="OrthoDB" id="10598886at2759"/>
<proteinExistence type="predicted"/>
<protein>
    <submittedName>
        <fullName evidence="2">Uncharacterized protein</fullName>
    </submittedName>
</protein>
<reference evidence="2 3" key="1">
    <citation type="journal article" date="2019" name="Sci. Rep.">
        <title>Orb-weaving spider Araneus ventricosus genome elucidates the spidroin gene catalogue.</title>
        <authorList>
            <person name="Kono N."/>
            <person name="Nakamura H."/>
            <person name="Ohtoshi R."/>
            <person name="Moran D.A.P."/>
            <person name="Shinohara A."/>
            <person name="Yoshida Y."/>
            <person name="Fujiwara M."/>
            <person name="Mori M."/>
            <person name="Tomita M."/>
            <person name="Arakawa K."/>
        </authorList>
    </citation>
    <scope>NUCLEOTIDE SEQUENCE [LARGE SCALE GENOMIC DNA]</scope>
</reference>
<dbReference type="Proteomes" id="UP000499080">
    <property type="component" value="Unassembled WGS sequence"/>
</dbReference>
<feature type="region of interest" description="Disordered" evidence="1">
    <location>
        <begin position="1"/>
        <end position="56"/>
    </location>
</feature>
<evidence type="ECO:0000256" key="1">
    <source>
        <dbReference type="SAM" id="MobiDB-lite"/>
    </source>
</evidence>
<dbReference type="AlphaFoldDB" id="A0A4Y2FRM5"/>
<feature type="compositionally biased region" description="Basic residues" evidence="1">
    <location>
        <begin position="1"/>
        <end position="14"/>
    </location>
</feature>
<dbReference type="EMBL" id="BGPR01001043">
    <property type="protein sequence ID" value="GBM43801.1"/>
    <property type="molecule type" value="Genomic_DNA"/>
</dbReference>